<comment type="similarity">
    <text evidence="2 11">Belongs to the CDP-alcohol phosphatidyltransferase class-I family.</text>
</comment>
<feature type="transmembrane region" description="Helical" evidence="13">
    <location>
        <begin position="211"/>
        <end position="233"/>
    </location>
</feature>
<evidence type="ECO:0000256" key="3">
    <source>
        <dbReference type="ARBA" id="ARBA00022516"/>
    </source>
</evidence>
<keyword evidence="7" id="KW-0443">Lipid metabolism</keyword>
<dbReference type="InterPro" id="IPR048254">
    <property type="entry name" value="CDP_ALCOHOL_P_TRANSF_CS"/>
</dbReference>
<proteinExistence type="inferred from homology"/>
<name>A0A919S4H8_9ACTN</name>
<feature type="region of interest" description="Disordered" evidence="12">
    <location>
        <begin position="1"/>
        <end position="55"/>
    </location>
</feature>
<sequence>MSGVPTGGSGADDPTEAVHDVRGWGPAAGRGRGGAMSQQPAQVTPGSPAPGRPSPLTASDRIWTIPNVISFVRLLGVPVFLYLLLGPEHDVAAVIVLTLGGTTDWVDGYVARRMNSVSRLGELLDPFADRLYILATLIGFTVREVVPWWLTVALLLREAVLGVALLVLRRHGYGPPPVHYVGKTGTFVLLGALPMLLLAEAVPSIQAVVAPIGWGLAWWALGLYWAAAVLYLAQTRALLRADRAEQARSGAVAG</sequence>
<feature type="transmembrane region" description="Helical" evidence="13">
    <location>
        <begin position="180"/>
        <end position="199"/>
    </location>
</feature>
<keyword evidence="9" id="KW-0594">Phospholipid biosynthesis</keyword>
<evidence type="ECO:0000256" key="11">
    <source>
        <dbReference type="RuleBase" id="RU003750"/>
    </source>
</evidence>
<dbReference type="GO" id="GO:0016780">
    <property type="term" value="F:phosphotransferase activity, for other substituted phosphate groups"/>
    <property type="evidence" value="ECO:0007669"/>
    <property type="project" value="InterPro"/>
</dbReference>
<evidence type="ECO:0000313" key="15">
    <source>
        <dbReference type="Proteomes" id="UP000681340"/>
    </source>
</evidence>
<evidence type="ECO:0000256" key="6">
    <source>
        <dbReference type="ARBA" id="ARBA00022989"/>
    </source>
</evidence>
<keyword evidence="4 11" id="KW-0808">Transferase</keyword>
<dbReference type="Pfam" id="PF01066">
    <property type="entry name" value="CDP-OH_P_transf"/>
    <property type="match status" value="1"/>
</dbReference>
<evidence type="ECO:0000256" key="5">
    <source>
        <dbReference type="ARBA" id="ARBA00022692"/>
    </source>
</evidence>
<keyword evidence="5 13" id="KW-0812">Transmembrane</keyword>
<evidence type="ECO:0000256" key="1">
    <source>
        <dbReference type="ARBA" id="ARBA00004141"/>
    </source>
</evidence>
<comment type="subcellular location">
    <subcellularLocation>
        <location evidence="1">Membrane</location>
        <topology evidence="1">Multi-pass membrane protein</topology>
    </subcellularLocation>
</comment>
<keyword evidence="8 13" id="KW-0472">Membrane</keyword>
<dbReference type="PANTHER" id="PTHR14269:SF62">
    <property type="entry name" value="CDP-DIACYLGLYCEROL--GLYCEROL-3-PHOSPHATE 3-PHOSPHATIDYLTRANSFERASE 1, CHLOROPLASTIC"/>
    <property type="match status" value="1"/>
</dbReference>
<dbReference type="GO" id="GO:0016020">
    <property type="term" value="C:membrane"/>
    <property type="evidence" value="ECO:0007669"/>
    <property type="project" value="UniProtKB-SubCell"/>
</dbReference>
<dbReference type="Gene3D" id="1.20.120.1760">
    <property type="match status" value="1"/>
</dbReference>
<dbReference type="EMBL" id="BOQL01000004">
    <property type="protein sequence ID" value="GIM63439.1"/>
    <property type="molecule type" value="Genomic_DNA"/>
</dbReference>
<feature type="compositionally biased region" description="Gly residues" evidence="12">
    <location>
        <begin position="1"/>
        <end position="10"/>
    </location>
</feature>
<evidence type="ECO:0000256" key="4">
    <source>
        <dbReference type="ARBA" id="ARBA00022679"/>
    </source>
</evidence>
<dbReference type="PANTHER" id="PTHR14269">
    <property type="entry name" value="CDP-DIACYLGLYCEROL--GLYCEROL-3-PHOSPHATE 3-PHOSPHATIDYLTRANSFERASE-RELATED"/>
    <property type="match status" value="1"/>
</dbReference>
<evidence type="ECO:0000313" key="14">
    <source>
        <dbReference type="EMBL" id="GIM63439.1"/>
    </source>
</evidence>
<reference evidence="14" key="1">
    <citation type="submission" date="2021-03" db="EMBL/GenBank/DDBJ databases">
        <title>Whole genome shotgun sequence of Actinoplanes auranticolor NBRC 12245.</title>
        <authorList>
            <person name="Komaki H."/>
            <person name="Tamura T."/>
        </authorList>
    </citation>
    <scope>NUCLEOTIDE SEQUENCE</scope>
    <source>
        <strain evidence="14">NBRC 12245</strain>
    </source>
</reference>
<evidence type="ECO:0000256" key="8">
    <source>
        <dbReference type="ARBA" id="ARBA00023136"/>
    </source>
</evidence>
<evidence type="ECO:0000256" key="7">
    <source>
        <dbReference type="ARBA" id="ARBA00023098"/>
    </source>
</evidence>
<comment type="caution">
    <text evidence="14">The sequence shown here is derived from an EMBL/GenBank/DDBJ whole genome shotgun (WGS) entry which is preliminary data.</text>
</comment>
<evidence type="ECO:0000256" key="2">
    <source>
        <dbReference type="ARBA" id="ARBA00010441"/>
    </source>
</evidence>
<accession>A0A919S4H8</accession>
<evidence type="ECO:0000256" key="12">
    <source>
        <dbReference type="SAM" id="MobiDB-lite"/>
    </source>
</evidence>
<dbReference type="PROSITE" id="PS00379">
    <property type="entry name" value="CDP_ALCOHOL_P_TRANSF"/>
    <property type="match status" value="1"/>
</dbReference>
<evidence type="ECO:0000256" key="13">
    <source>
        <dbReference type="SAM" id="Phobius"/>
    </source>
</evidence>
<dbReference type="InterPro" id="IPR043130">
    <property type="entry name" value="CDP-OH_PTrfase_TM_dom"/>
</dbReference>
<protein>
    <submittedName>
        <fullName evidence="14">CDP-diacylglycerol--glycerol-3-phosphate 3-phosphatidyltransferase</fullName>
    </submittedName>
</protein>
<feature type="transmembrane region" description="Helical" evidence="13">
    <location>
        <begin position="148"/>
        <end position="168"/>
    </location>
</feature>
<keyword evidence="6 13" id="KW-1133">Transmembrane helix</keyword>
<feature type="compositionally biased region" description="Polar residues" evidence="12">
    <location>
        <begin position="36"/>
        <end position="45"/>
    </location>
</feature>
<dbReference type="AlphaFoldDB" id="A0A919S4H8"/>
<keyword evidence="15" id="KW-1185">Reference proteome</keyword>
<organism evidence="14 15">
    <name type="scientific">Actinoplanes auranticolor</name>
    <dbReference type="NCBI Taxonomy" id="47988"/>
    <lineage>
        <taxon>Bacteria</taxon>
        <taxon>Bacillati</taxon>
        <taxon>Actinomycetota</taxon>
        <taxon>Actinomycetes</taxon>
        <taxon>Micromonosporales</taxon>
        <taxon>Micromonosporaceae</taxon>
        <taxon>Actinoplanes</taxon>
    </lineage>
</organism>
<keyword evidence="3" id="KW-0444">Lipid biosynthesis</keyword>
<gene>
    <name evidence="14" type="primary">pgsA_1</name>
    <name evidence="14" type="ORF">Aau02nite_04050</name>
</gene>
<keyword evidence="10" id="KW-1208">Phospholipid metabolism</keyword>
<evidence type="ECO:0000256" key="10">
    <source>
        <dbReference type="ARBA" id="ARBA00023264"/>
    </source>
</evidence>
<dbReference type="InterPro" id="IPR000462">
    <property type="entry name" value="CDP-OH_P_trans"/>
</dbReference>
<evidence type="ECO:0000256" key="9">
    <source>
        <dbReference type="ARBA" id="ARBA00023209"/>
    </source>
</evidence>
<dbReference type="GO" id="GO:0046474">
    <property type="term" value="P:glycerophospholipid biosynthetic process"/>
    <property type="evidence" value="ECO:0007669"/>
    <property type="project" value="TreeGrafter"/>
</dbReference>
<dbReference type="InterPro" id="IPR050324">
    <property type="entry name" value="CDP-alcohol_PTase-I"/>
</dbReference>
<dbReference type="Proteomes" id="UP000681340">
    <property type="component" value="Unassembled WGS sequence"/>
</dbReference>